<feature type="compositionally biased region" description="Acidic residues" evidence="1">
    <location>
        <begin position="390"/>
        <end position="402"/>
    </location>
</feature>
<comment type="caution">
    <text evidence="3">The sequence shown here is derived from an EMBL/GenBank/DDBJ whole genome shotgun (WGS) entry which is preliminary data.</text>
</comment>
<keyword evidence="4" id="KW-1185">Reference proteome</keyword>
<protein>
    <recommendedName>
        <fullName evidence="2">Flagellar hook-length control protein-like C-terminal domain-containing protein</fullName>
    </recommendedName>
</protein>
<dbReference type="RefSeq" id="WP_264987122.1">
    <property type="nucleotide sequence ID" value="NZ_BRZA01000001.1"/>
</dbReference>
<accession>A0ABQ5NGK1</accession>
<reference evidence="3" key="1">
    <citation type="submission" date="2022-08" db="EMBL/GenBank/DDBJ databases">
        <title>Draft genome sequence of Lysinibacillus sp. strain KH24.</title>
        <authorList>
            <person name="Kanbe H."/>
            <person name="Itoh H."/>
        </authorList>
    </citation>
    <scope>NUCLEOTIDE SEQUENCE</scope>
    <source>
        <strain evidence="3">KH24</strain>
    </source>
</reference>
<feature type="domain" description="Flagellar hook-length control protein-like C-terminal" evidence="2">
    <location>
        <begin position="291"/>
        <end position="369"/>
    </location>
</feature>
<feature type="region of interest" description="Disordered" evidence="1">
    <location>
        <begin position="387"/>
        <end position="414"/>
    </location>
</feature>
<proteinExistence type="predicted"/>
<organism evidence="3 4">
    <name type="scientific">Lysinibacillus piscis</name>
    <dbReference type="NCBI Taxonomy" id="2518931"/>
    <lineage>
        <taxon>Bacteria</taxon>
        <taxon>Bacillati</taxon>
        <taxon>Bacillota</taxon>
        <taxon>Bacilli</taxon>
        <taxon>Bacillales</taxon>
        <taxon>Bacillaceae</taxon>
        <taxon>Lysinibacillus</taxon>
    </lineage>
</organism>
<evidence type="ECO:0000313" key="4">
    <source>
        <dbReference type="Proteomes" id="UP001065593"/>
    </source>
</evidence>
<dbReference type="InterPro" id="IPR038610">
    <property type="entry name" value="FliK-like_C_sf"/>
</dbReference>
<evidence type="ECO:0000259" key="2">
    <source>
        <dbReference type="Pfam" id="PF02120"/>
    </source>
</evidence>
<evidence type="ECO:0000256" key="1">
    <source>
        <dbReference type="SAM" id="MobiDB-lite"/>
    </source>
</evidence>
<dbReference type="Pfam" id="PF02120">
    <property type="entry name" value="Flg_hook"/>
    <property type="match status" value="1"/>
</dbReference>
<dbReference type="Proteomes" id="UP001065593">
    <property type="component" value="Unassembled WGS sequence"/>
</dbReference>
<dbReference type="CDD" id="cd17470">
    <property type="entry name" value="T3SS_Flik_C"/>
    <property type="match status" value="1"/>
</dbReference>
<gene>
    <name evidence="3" type="ORF">LYSBPC_05250</name>
</gene>
<name>A0ABQ5NGK1_9BACI</name>
<dbReference type="EMBL" id="BRZA01000001">
    <property type="protein sequence ID" value="GLC87398.1"/>
    <property type="molecule type" value="Genomic_DNA"/>
</dbReference>
<evidence type="ECO:0000313" key="3">
    <source>
        <dbReference type="EMBL" id="GLC87398.1"/>
    </source>
</evidence>
<sequence length="414" mass="45869">MNVAMMQMIGKASMPKATAVNNQDANVAKDSTSKFGSVFEQVLSTNNKVQQPTQSTSQEDAVSEVKAVLDATTVEEILDILAIPHENGLIMLPTGEDGQVIPVDEMLNMENLLDVLGIDKEQLQKLIQQLLGEEKEAKDVWELLTLFDGQAPIAQTQLLTALQDEGQTTPKEAVQLVKLLKLAQIVGQKSDLLTSQENILVNVKNLLVAVQTQLNTAQQATLKTTVTLPMQGFQSVMAQTDTMQEADTTPNEIVTANTVQMKANTFQVTLPVAKPAQSEALLKEMQAIINRAQLSNAQGITRLTIKLYPENLGTIRIELVQNDGVLTARLLASTAHGRELLDSQAHQLKQAFIQQNIQVDRLDIAQSLQDADRQQRDQNFFSNFFKQQQEEQEEQQSTDDEEKSFSDYLINEEV</sequence>
<dbReference type="InterPro" id="IPR021136">
    <property type="entry name" value="Flagellar_hook_control-like_C"/>
</dbReference>
<dbReference type="Gene3D" id="3.30.750.140">
    <property type="match status" value="1"/>
</dbReference>